<evidence type="ECO:0000313" key="2">
    <source>
        <dbReference type="Proteomes" id="UP000054317"/>
    </source>
</evidence>
<accession>R7S610</accession>
<evidence type="ECO:0000313" key="1">
    <source>
        <dbReference type="EMBL" id="EIW51116.1"/>
    </source>
</evidence>
<dbReference type="Proteomes" id="UP000054317">
    <property type="component" value="Unassembled WGS sequence"/>
</dbReference>
<dbReference type="OrthoDB" id="2755579at2759"/>
<sequence length="158" mass="18062">MPAIARRPTLDDLFKLRPYTAIARISHRRNVARLLAGVPPYAIETMRRHHVPREWRICRFCQARGAVEDESHILFSCPDPALVAARELYFVDILAERPSALHIRRRVSDWAFLAMTLMDEHLVTTAAAFVHSTFEICKATPPYEILTDEDWAGVPEAV</sequence>
<name>R7S610_TRAVS</name>
<proteinExistence type="predicted"/>
<gene>
    <name evidence="1" type="ORF">TRAVEDRAFT_54882</name>
</gene>
<dbReference type="RefSeq" id="XP_008045999.1">
    <property type="nucleotide sequence ID" value="XM_008047808.1"/>
</dbReference>
<organism evidence="1 2">
    <name type="scientific">Trametes versicolor (strain FP-101664)</name>
    <name type="common">White-rot fungus</name>
    <name type="synonym">Coriolus versicolor</name>
    <dbReference type="NCBI Taxonomy" id="717944"/>
    <lineage>
        <taxon>Eukaryota</taxon>
        <taxon>Fungi</taxon>
        <taxon>Dikarya</taxon>
        <taxon>Basidiomycota</taxon>
        <taxon>Agaricomycotina</taxon>
        <taxon>Agaricomycetes</taxon>
        <taxon>Polyporales</taxon>
        <taxon>Polyporaceae</taxon>
        <taxon>Trametes</taxon>
    </lineage>
</organism>
<dbReference type="EMBL" id="JH712049">
    <property type="protein sequence ID" value="EIW51116.1"/>
    <property type="molecule type" value="Genomic_DNA"/>
</dbReference>
<dbReference type="GeneID" id="19417581"/>
<protein>
    <recommendedName>
        <fullName evidence="3">Reverse transcriptase zinc-binding domain-containing protein</fullName>
    </recommendedName>
</protein>
<dbReference type="KEGG" id="tvs:TRAVEDRAFT_54882"/>
<evidence type="ECO:0008006" key="3">
    <source>
        <dbReference type="Google" id="ProtNLM"/>
    </source>
</evidence>
<dbReference type="AlphaFoldDB" id="R7S610"/>
<reference evidence="2" key="1">
    <citation type="journal article" date="2012" name="Science">
        <title>The Paleozoic origin of enzymatic lignin decomposition reconstructed from 31 fungal genomes.</title>
        <authorList>
            <person name="Floudas D."/>
            <person name="Binder M."/>
            <person name="Riley R."/>
            <person name="Barry K."/>
            <person name="Blanchette R.A."/>
            <person name="Henrissat B."/>
            <person name="Martinez A.T."/>
            <person name="Otillar R."/>
            <person name="Spatafora J.W."/>
            <person name="Yadav J.S."/>
            <person name="Aerts A."/>
            <person name="Benoit I."/>
            <person name="Boyd A."/>
            <person name="Carlson A."/>
            <person name="Copeland A."/>
            <person name="Coutinho P.M."/>
            <person name="de Vries R.P."/>
            <person name="Ferreira P."/>
            <person name="Findley K."/>
            <person name="Foster B."/>
            <person name="Gaskell J."/>
            <person name="Glotzer D."/>
            <person name="Gorecki P."/>
            <person name="Heitman J."/>
            <person name="Hesse C."/>
            <person name="Hori C."/>
            <person name="Igarashi K."/>
            <person name="Jurgens J.A."/>
            <person name="Kallen N."/>
            <person name="Kersten P."/>
            <person name="Kohler A."/>
            <person name="Kuees U."/>
            <person name="Kumar T.K.A."/>
            <person name="Kuo A."/>
            <person name="LaButti K."/>
            <person name="Larrondo L.F."/>
            <person name="Lindquist E."/>
            <person name="Ling A."/>
            <person name="Lombard V."/>
            <person name="Lucas S."/>
            <person name="Lundell T."/>
            <person name="Martin R."/>
            <person name="McLaughlin D.J."/>
            <person name="Morgenstern I."/>
            <person name="Morin E."/>
            <person name="Murat C."/>
            <person name="Nagy L.G."/>
            <person name="Nolan M."/>
            <person name="Ohm R.A."/>
            <person name="Patyshakuliyeva A."/>
            <person name="Rokas A."/>
            <person name="Ruiz-Duenas F.J."/>
            <person name="Sabat G."/>
            <person name="Salamov A."/>
            <person name="Samejima M."/>
            <person name="Schmutz J."/>
            <person name="Slot J.C."/>
            <person name="St John F."/>
            <person name="Stenlid J."/>
            <person name="Sun H."/>
            <person name="Sun S."/>
            <person name="Syed K."/>
            <person name="Tsang A."/>
            <person name="Wiebenga A."/>
            <person name="Young D."/>
            <person name="Pisabarro A."/>
            <person name="Eastwood D.C."/>
            <person name="Martin F."/>
            <person name="Cullen D."/>
            <person name="Grigoriev I.V."/>
            <person name="Hibbett D.S."/>
        </authorList>
    </citation>
    <scope>NUCLEOTIDE SEQUENCE [LARGE SCALE GENOMIC DNA]</scope>
    <source>
        <strain evidence="2">FP-101664</strain>
    </source>
</reference>
<keyword evidence="2" id="KW-1185">Reference proteome</keyword>
<dbReference type="OMA" id="ICRICPQ"/>